<proteinExistence type="predicted"/>
<dbReference type="KEGG" id="cof:FOZ74_06760"/>
<dbReference type="Gene3D" id="3.40.50.2300">
    <property type="match status" value="1"/>
</dbReference>
<feature type="modified residue" description="4-aspartylphosphate" evidence="2">
    <location>
        <position position="76"/>
    </location>
</feature>
<dbReference type="Pfam" id="PF00072">
    <property type="entry name" value="Response_reg"/>
    <property type="match status" value="1"/>
</dbReference>
<dbReference type="AlphaFoldDB" id="A0A5B8RY45"/>
<organism evidence="4 5">
    <name type="scientific">Comamonas flocculans</name>
    <dbReference type="NCBI Taxonomy" id="2597701"/>
    <lineage>
        <taxon>Bacteria</taxon>
        <taxon>Pseudomonadati</taxon>
        <taxon>Pseudomonadota</taxon>
        <taxon>Betaproteobacteria</taxon>
        <taxon>Burkholderiales</taxon>
        <taxon>Comamonadaceae</taxon>
        <taxon>Comamonas</taxon>
    </lineage>
</organism>
<evidence type="ECO:0000313" key="5">
    <source>
        <dbReference type="Proteomes" id="UP000321199"/>
    </source>
</evidence>
<gene>
    <name evidence="4" type="ORF">FOZ74_06760</name>
</gene>
<evidence type="ECO:0000259" key="3">
    <source>
        <dbReference type="PROSITE" id="PS50110"/>
    </source>
</evidence>
<dbReference type="EMBL" id="CP042344">
    <property type="protein sequence ID" value="QEA14499.1"/>
    <property type="molecule type" value="Genomic_DNA"/>
</dbReference>
<keyword evidence="1 2" id="KW-0597">Phosphoprotein</keyword>
<dbReference type="GO" id="GO:0000160">
    <property type="term" value="P:phosphorelay signal transduction system"/>
    <property type="evidence" value="ECO:0007669"/>
    <property type="project" value="InterPro"/>
</dbReference>
<dbReference type="PROSITE" id="PS50110">
    <property type="entry name" value="RESPONSE_REGULATORY"/>
    <property type="match status" value="1"/>
</dbReference>
<sequence>MISPEVSPTAAPAPGAGAERRLRTYLVEDSPTIRESLQAALDELVGITLVGFAGDERSASDALQHPKTDWDLAIVDIALHEGTGFGVLQACKDRDSGRKMVVLSNYATPAVRERCLALGADAVFDKSTDIDALIDYCRGLPA</sequence>
<dbReference type="Proteomes" id="UP000321199">
    <property type="component" value="Chromosome"/>
</dbReference>
<keyword evidence="5" id="KW-1185">Reference proteome</keyword>
<evidence type="ECO:0000256" key="1">
    <source>
        <dbReference type="ARBA" id="ARBA00022553"/>
    </source>
</evidence>
<evidence type="ECO:0000256" key="2">
    <source>
        <dbReference type="PROSITE-ProRule" id="PRU00169"/>
    </source>
</evidence>
<reference evidence="4 5" key="1">
    <citation type="submission" date="2019-07" db="EMBL/GenBank/DDBJ databases">
        <title>Complete genome sequence of Comamonas sp. NLF 7-7 isolated from livestock.</title>
        <authorList>
            <person name="Kim D.H."/>
            <person name="Kim J.G."/>
        </authorList>
    </citation>
    <scope>NUCLEOTIDE SEQUENCE [LARGE SCALE GENOMIC DNA]</scope>
    <source>
        <strain evidence="4 5">NLF 7-7</strain>
    </source>
</reference>
<dbReference type="InterPro" id="IPR050595">
    <property type="entry name" value="Bact_response_regulator"/>
</dbReference>
<dbReference type="PANTHER" id="PTHR44591">
    <property type="entry name" value="STRESS RESPONSE REGULATOR PROTEIN 1"/>
    <property type="match status" value="1"/>
</dbReference>
<dbReference type="SUPFAM" id="SSF52172">
    <property type="entry name" value="CheY-like"/>
    <property type="match status" value="1"/>
</dbReference>
<dbReference type="PANTHER" id="PTHR44591:SF3">
    <property type="entry name" value="RESPONSE REGULATORY DOMAIN-CONTAINING PROTEIN"/>
    <property type="match status" value="1"/>
</dbReference>
<name>A0A5B8RY45_9BURK</name>
<dbReference type="OrthoDB" id="8562345at2"/>
<accession>A0A5B8RY45</accession>
<protein>
    <submittedName>
        <fullName evidence="4">Response regulator</fullName>
    </submittedName>
</protein>
<evidence type="ECO:0000313" key="4">
    <source>
        <dbReference type="EMBL" id="QEA14499.1"/>
    </source>
</evidence>
<dbReference type="InterPro" id="IPR011006">
    <property type="entry name" value="CheY-like_superfamily"/>
</dbReference>
<feature type="domain" description="Response regulatory" evidence="3">
    <location>
        <begin position="23"/>
        <end position="141"/>
    </location>
</feature>
<dbReference type="InterPro" id="IPR001789">
    <property type="entry name" value="Sig_transdc_resp-reg_receiver"/>
</dbReference>
<dbReference type="SMART" id="SM00448">
    <property type="entry name" value="REC"/>
    <property type="match status" value="1"/>
</dbReference>